<comment type="similarity">
    <text evidence="3">Belongs to the TRAFAC class dynamin-like GTPase superfamily. GB1/RHD3 GTPase family.</text>
</comment>
<feature type="compositionally biased region" description="Basic and acidic residues" evidence="5">
    <location>
        <begin position="40"/>
        <end position="49"/>
    </location>
</feature>
<dbReference type="InterPro" id="IPR030386">
    <property type="entry name" value="G_GB1_RHD3_dom"/>
</dbReference>
<dbReference type="Gene3D" id="3.30.460.10">
    <property type="entry name" value="Beta Polymerase, domain 2"/>
    <property type="match status" value="1"/>
</dbReference>
<dbReference type="InterPro" id="IPR015894">
    <property type="entry name" value="Guanylate-bd_N"/>
</dbReference>
<protein>
    <submittedName>
        <fullName evidence="9">Guanylate-binding protein 5 (GTP-binding protei n 5) (GBP-5) (MuGBP-5) (Guanine nucleotide-binding protein 5)</fullName>
    </submittedName>
</protein>
<feature type="region of interest" description="Disordered" evidence="5">
    <location>
        <begin position="263"/>
        <end position="282"/>
    </location>
</feature>
<dbReference type="EMBL" id="CAMXCT020000177">
    <property type="protein sequence ID" value="CAL1128427.1"/>
    <property type="molecule type" value="Genomic_DNA"/>
</dbReference>
<dbReference type="Pfam" id="PF22600">
    <property type="entry name" value="MTPAP-like_central"/>
    <property type="match status" value="1"/>
</dbReference>
<evidence type="ECO:0000313" key="9">
    <source>
        <dbReference type="EMBL" id="CAL4762364.1"/>
    </source>
</evidence>
<reference evidence="7" key="1">
    <citation type="submission" date="2022-10" db="EMBL/GenBank/DDBJ databases">
        <authorList>
            <person name="Chen Y."/>
            <person name="Dougan E. K."/>
            <person name="Chan C."/>
            <person name="Rhodes N."/>
            <person name="Thang M."/>
        </authorList>
    </citation>
    <scope>NUCLEOTIDE SEQUENCE</scope>
</reference>
<dbReference type="SUPFAM" id="SSF52540">
    <property type="entry name" value="P-loop containing nucleoside triphosphate hydrolases"/>
    <property type="match status" value="1"/>
</dbReference>
<dbReference type="InterPro" id="IPR054708">
    <property type="entry name" value="MTPAP-like_central"/>
</dbReference>
<evidence type="ECO:0000256" key="1">
    <source>
        <dbReference type="ARBA" id="ARBA00022741"/>
    </source>
</evidence>
<dbReference type="OrthoDB" id="2135133at2759"/>
<sequence length="1041" mass="115200">MWLPATIKMYNGIAGTYDLDCKSGVQPDRIRLPAANTRAPSRDEDLKEESAEDAVGIEVSGGSSSSLCRALEPQQDGPVQLIRVVRRGPSWHFELCQDAIKVLESLGQKCISVCTVCGPYRTGKSYLLNLLLGRIQKGYQQFRVGSTTQACTDGLWMWGFGAPQGVDSPSLLFLDCEGFGSTESDKTRDAKLMSLCMLLSSVFLLNTKGVLSEGLFNALSLVCNLATHVEQEQDTSKPALLWLLRDFLLELVDEEGRRMTPDEYLESSLHKAPPEGADSKRSQAAREVRETLLRFFPQRRCATLCQPVIEEEQLRQLSEVPFEQLRPEFRRSFQELQTQLLRLAAQPKTIQGKPVSAGSWAAMLRKLVSALNEGHALNVVSAWNQVQHSACDDLATELHDRASEAFQKVREGGPLPVARGRSLPVADQTLAASLKEFRRCLREEWRRRAVGDEAVKAEHWKDLKAAIKEEEKGVERLNAELAEAHLNQAGADWSAWLSQDRAADPTDPKSEALINAVDADLPAKPILRAVREALSTSRIARLKWDGNSDALKAKLKLATDELDSKAALAAEASGEQLEKSREMGHLHGQVELLQQQANEAIERERQLREQVLLAEEATRKAQYAHNEAKRQSNQSIEELQTQAFAEQTRQEPSLCVDSASWLTEQLNKKDEALRPTQEQNDLRKWLDATLKPLLEKHSGGTFNTFGSCQNGFWMNGSDIDACLIIPKCLRKNSWLTKLRLVESLAITERWGSVELVQGARVPVAKIHDGKGRDLCDVSVNNVAALENSRFVGAMSSLDWRVPCLGRLIKHWASQRRINNRSEGTLSTYTLILQLFYSLQLRDPPVLPLVTNILKDPVAPEGTETGAQVPAKAVNHFLKDPEMDESTGQLRSLPFLTDPATIREGGRFPQLNMNEESLGELLVGFFELWGREEFGGGEDGDGQTVYVYDASRELNDLGVLVMRCPLTGKNVNPFTTLVWRSIHSEFARAASLLQQGCSLEELCQPAEGLPPGCGHRGGGLGAEITAALGFARPSEEGSQPGG</sequence>
<dbReference type="PROSITE" id="PS51715">
    <property type="entry name" value="G_GB1_RHD3"/>
    <property type="match status" value="1"/>
</dbReference>
<keyword evidence="1" id="KW-0547">Nucleotide-binding</keyword>
<dbReference type="AlphaFoldDB" id="A0A9P1FIE0"/>
<feature type="coiled-coil region" evidence="4">
    <location>
        <begin position="590"/>
        <end position="634"/>
    </location>
</feature>
<evidence type="ECO:0000256" key="5">
    <source>
        <dbReference type="SAM" id="MobiDB-lite"/>
    </source>
</evidence>
<evidence type="ECO:0000256" key="2">
    <source>
        <dbReference type="ARBA" id="ARBA00023134"/>
    </source>
</evidence>
<dbReference type="EMBL" id="CAMXCT010000177">
    <property type="protein sequence ID" value="CAI3975052.1"/>
    <property type="molecule type" value="Genomic_DNA"/>
</dbReference>
<reference evidence="8" key="2">
    <citation type="submission" date="2024-04" db="EMBL/GenBank/DDBJ databases">
        <authorList>
            <person name="Chen Y."/>
            <person name="Shah S."/>
            <person name="Dougan E. K."/>
            <person name="Thang M."/>
            <person name="Chan C."/>
        </authorList>
    </citation>
    <scope>NUCLEOTIDE SEQUENCE [LARGE SCALE GENOMIC DNA]</scope>
</reference>
<dbReference type="InterPro" id="IPR043519">
    <property type="entry name" value="NT_sf"/>
</dbReference>
<dbReference type="SUPFAM" id="SSF81631">
    <property type="entry name" value="PAP/OAS1 substrate-binding domain"/>
    <property type="match status" value="1"/>
</dbReference>
<dbReference type="InterPro" id="IPR027417">
    <property type="entry name" value="P-loop_NTPase"/>
</dbReference>
<name>A0A9P1FIE0_9DINO</name>
<gene>
    <name evidence="7" type="ORF">C1SCF055_LOCUS3414</name>
</gene>
<keyword evidence="10" id="KW-1185">Reference proteome</keyword>
<evidence type="ECO:0000259" key="6">
    <source>
        <dbReference type="PROSITE" id="PS51715"/>
    </source>
</evidence>
<dbReference type="CDD" id="cd05402">
    <property type="entry name" value="NT_PAP_TUTase"/>
    <property type="match status" value="1"/>
</dbReference>
<evidence type="ECO:0000313" key="10">
    <source>
        <dbReference type="Proteomes" id="UP001152797"/>
    </source>
</evidence>
<organism evidence="7">
    <name type="scientific">Cladocopium goreaui</name>
    <dbReference type="NCBI Taxonomy" id="2562237"/>
    <lineage>
        <taxon>Eukaryota</taxon>
        <taxon>Sar</taxon>
        <taxon>Alveolata</taxon>
        <taxon>Dinophyceae</taxon>
        <taxon>Suessiales</taxon>
        <taxon>Symbiodiniaceae</taxon>
        <taxon>Cladocopium</taxon>
    </lineage>
</organism>
<evidence type="ECO:0000313" key="7">
    <source>
        <dbReference type="EMBL" id="CAI3975052.1"/>
    </source>
</evidence>
<comment type="caution">
    <text evidence="7">The sequence shown here is derived from an EMBL/GenBank/DDBJ whole genome shotgun (WGS) entry which is preliminary data.</text>
</comment>
<dbReference type="Proteomes" id="UP001152797">
    <property type="component" value="Unassembled WGS sequence"/>
</dbReference>
<dbReference type="Gene3D" id="1.10.1410.10">
    <property type="match status" value="1"/>
</dbReference>
<dbReference type="GO" id="GO:0003924">
    <property type="term" value="F:GTPase activity"/>
    <property type="evidence" value="ECO:0007669"/>
    <property type="project" value="InterPro"/>
</dbReference>
<feature type="compositionally biased region" description="Basic and acidic residues" evidence="5">
    <location>
        <begin position="268"/>
        <end position="282"/>
    </location>
</feature>
<dbReference type="SUPFAM" id="SSF81301">
    <property type="entry name" value="Nucleotidyltransferase"/>
    <property type="match status" value="1"/>
</dbReference>
<dbReference type="Pfam" id="PF02263">
    <property type="entry name" value="GBP"/>
    <property type="match status" value="1"/>
</dbReference>
<accession>A0A9P1FIE0</accession>
<keyword evidence="2" id="KW-0342">GTP-binding</keyword>
<dbReference type="PANTHER" id="PTHR10751">
    <property type="entry name" value="GUANYLATE BINDING PROTEIN"/>
    <property type="match status" value="1"/>
</dbReference>
<evidence type="ECO:0000313" key="8">
    <source>
        <dbReference type="EMBL" id="CAL1128427.1"/>
    </source>
</evidence>
<proteinExistence type="inferred from homology"/>
<dbReference type="Gene3D" id="3.40.50.300">
    <property type="entry name" value="P-loop containing nucleotide triphosphate hydrolases"/>
    <property type="match status" value="1"/>
</dbReference>
<dbReference type="EMBL" id="CAMXCT030000177">
    <property type="protein sequence ID" value="CAL4762364.1"/>
    <property type="molecule type" value="Genomic_DNA"/>
</dbReference>
<dbReference type="GO" id="GO:0005525">
    <property type="term" value="F:GTP binding"/>
    <property type="evidence" value="ECO:0007669"/>
    <property type="project" value="UniProtKB-KW"/>
</dbReference>
<keyword evidence="4" id="KW-0175">Coiled coil</keyword>
<feature type="coiled-coil region" evidence="4">
    <location>
        <begin position="460"/>
        <end position="487"/>
    </location>
</feature>
<evidence type="ECO:0000256" key="3">
    <source>
        <dbReference type="PROSITE-ProRule" id="PRU01052"/>
    </source>
</evidence>
<feature type="domain" description="GB1/RHD3-type G" evidence="6">
    <location>
        <begin position="108"/>
        <end position="376"/>
    </location>
</feature>
<feature type="region of interest" description="Disordered" evidence="5">
    <location>
        <begin position="32"/>
        <end position="54"/>
    </location>
</feature>
<evidence type="ECO:0000256" key="4">
    <source>
        <dbReference type="SAM" id="Coils"/>
    </source>
</evidence>